<accession>A0A183TJR8</accession>
<dbReference type="AlphaFoldDB" id="A0A183TJR8"/>
<protein>
    <submittedName>
        <fullName evidence="1 3">Uncharacterized protein</fullName>
    </submittedName>
</protein>
<reference evidence="1 2" key="2">
    <citation type="submission" date="2018-11" db="EMBL/GenBank/DDBJ databases">
        <authorList>
            <consortium name="Pathogen Informatics"/>
        </authorList>
    </citation>
    <scope>NUCLEOTIDE SEQUENCE [LARGE SCALE GENOMIC DNA]</scope>
    <source>
        <strain evidence="1 2">NST_G2</strain>
    </source>
</reference>
<dbReference type="OrthoDB" id="6261565at2759"/>
<dbReference type="Proteomes" id="UP000275846">
    <property type="component" value="Unassembled WGS sequence"/>
</dbReference>
<evidence type="ECO:0000313" key="2">
    <source>
        <dbReference type="Proteomes" id="UP000275846"/>
    </source>
</evidence>
<name>A0A183TJR8_SCHSO</name>
<keyword evidence="2" id="KW-1185">Reference proteome</keyword>
<proteinExistence type="predicted"/>
<evidence type="ECO:0000313" key="3">
    <source>
        <dbReference type="WBParaSite" id="SSLN_0001735301-mRNA-1"/>
    </source>
</evidence>
<organism evidence="3">
    <name type="scientific">Schistocephalus solidus</name>
    <name type="common">Tapeworm</name>
    <dbReference type="NCBI Taxonomy" id="70667"/>
    <lineage>
        <taxon>Eukaryota</taxon>
        <taxon>Metazoa</taxon>
        <taxon>Spiralia</taxon>
        <taxon>Lophotrochozoa</taxon>
        <taxon>Platyhelminthes</taxon>
        <taxon>Cestoda</taxon>
        <taxon>Eucestoda</taxon>
        <taxon>Diphyllobothriidea</taxon>
        <taxon>Diphyllobothriidae</taxon>
        <taxon>Schistocephalus</taxon>
    </lineage>
</organism>
<gene>
    <name evidence="1" type="ORF">SSLN_LOCUS16716</name>
</gene>
<reference evidence="3" key="1">
    <citation type="submission" date="2016-06" db="UniProtKB">
        <authorList>
            <consortium name="WormBaseParasite"/>
        </authorList>
    </citation>
    <scope>IDENTIFICATION</scope>
</reference>
<evidence type="ECO:0000313" key="1">
    <source>
        <dbReference type="EMBL" id="VDM03102.1"/>
    </source>
</evidence>
<sequence length="246" mass="27746">MAGTANVPKVKEKQLISLALREQAHKHKAAMANPFLPAYVSPTVDTTQTETHGIRNDPPLLPIPILASEGDVKAKFTNLREHLKALPFFIIDPKGYIPNSEIRKWLDVCLKRYETLMSEKTITLSPNTAALEQLARRYHPEDGAEEPFEISAKLAKYISQRKKGFALRNAKQDLMKAIIPTTAKSDITDVDKAAATDECAEVFEDEADRIVKDEDAIRLRKFAREVTKKAVMEKMKEKGKYRADQK</sequence>
<dbReference type="EMBL" id="UYSU01041434">
    <property type="protein sequence ID" value="VDM03102.1"/>
    <property type="molecule type" value="Genomic_DNA"/>
</dbReference>
<dbReference type="WBParaSite" id="SSLN_0001735301-mRNA-1">
    <property type="protein sequence ID" value="SSLN_0001735301-mRNA-1"/>
    <property type="gene ID" value="SSLN_0001735301"/>
</dbReference>